<protein>
    <submittedName>
        <fullName evidence="1">Uncharacterized protein</fullName>
    </submittedName>
</protein>
<dbReference type="EMBL" id="LUGG01000005">
    <property type="protein sequence ID" value="OBZ74657.1"/>
    <property type="molecule type" value="Genomic_DNA"/>
</dbReference>
<dbReference type="Proteomes" id="UP000092993">
    <property type="component" value="Unassembled WGS sequence"/>
</dbReference>
<sequence>MKPCDDLTLYCIPSSLAFWTPPPPLRMQLNIFGGQLYLPDYETYLQTARFLGIYTNDTPRDLVQIQSDGFILPKHRPAQIKSPFDTTPLPFLKALLGLRRKGMGYSSTHLGKILRARLLTYDDFDNVYDTAESMDVDCESIPYTNRYIHR</sequence>
<dbReference type="STRING" id="5627.A0A1C7MDH4"/>
<gene>
    <name evidence="1" type="ORF">A0H81_05445</name>
</gene>
<proteinExistence type="predicted"/>
<name>A0A1C7MDH4_GRIFR</name>
<comment type="caution">
    <text evidence="1">The sequence shown here is derived from an EMBL/GenBank/DDBJ whole genome shotgun (WGS) entry which is preliminary data.</text>
</comment>
<accession>A0A1C7MDH4</accession>
<reference evidence="1 2" key="1">
    <citation type="submission" date="2016-03" db="EMBL/GenBank/DDBJ databases">
        <title>Whole genome sequencing of Grifola frondosa 9006-11.</title>
        <authorList>
            <person name="Min B."/>
            <person name="Park H."/>
            <person name="Kim J.-G."/>
            <person name="Cho H."/>
            <person name="Oh Y.-L."/>
            <person name="Kong W.-S."/>
            <person name="Choi I.-G."/>
        </authorList>
    </citation>
    <scope>NUCLEOTIDE SEQUENCE [LARGE SCALE GENOMIC DNA]</scope>
    <source>
        <strain evidence="1 2">9006-11</strain>
    </source>
</reference>
<organism evidence="1 2">
    <name type="scientific">Grifola frondosa</name>
    <name type="common">Maitake</name>
    <name type="synonym">Polyporus frondosus</name>
    <dbReference type="NCBI Taxonomy" id="5627"/>
    <lineage>
        <taxon>Eukaryota</taxon>
        <taxon>Fungi</taxon>
        <taxon>Dikarya</taxon>
        <taxon>Basidiomycota</taxon>
        <taxon>Agaricomycotina</taxon>
        <taxon>Agaricomycetes</taxon>
        <taxon>Polyporales</taxon>
        <taxon>Grifolaceae</taxon>
        <taxon>Grifola</taxon>
    </lineage>
</organism>
<dbReference type="OMA" id="DFREPEN"/>
<evidence type="ECO:0000313" key="2">
    <source>
        <dbReference type="Proteomes" id="UP000092993"/>
    </source>
</evidence>
<dbReference type="OrthoDB" id="3182339at2759"/>
<dbReference type="AlphaFoldDB" id="A0A1C7MDH4"/>
<keyword evidence="2" id="KW-1185">Reference proteome</keyword>
<evidence type="ECO:0000313" key="1">
    <source>
        <dbReference type="EMBL" id="OBZ74657.1"/>
    </source>
</evidence>